<reference evidence="2 3" key="1">
    <citation type="submission" date="2019-02" db="EMBL/GenBank/DDBJ databases">
        <title>Isolation and identification of novel species under the genus Muribaculum.</title>
        <authorList>
            <person name="Miyake S."/>
            <person name="Ding Y."/>
            <person name="Low A."/>
            <person name="Soh M."/>
            <person name="Seedorf H."/>
        </authorList>
    </citation>
    <scope>NUCLEOTIDE SEQUENCE [LARGE SCALE GENOMIC DNA]</scope>
    <source>
        <strain evidence="2 3">TLL-A4</strain>
    </source>
</reference>
<dbReference type="RefSeq" id="WP_136410905.1">
    <property type="nucleotide sequence ID" value="NZ_CP039393.1"/>
</dbReference>
<keyword evidence="1" id="KW-0812">Transmembrane</keyword>
<evidence type="ECO:0000313" key="3">
    <source>
        <dbReference type="Proteomes" id="UP000297031"/>
    </source>
</evidence>
<feature type="transmembrane region" description="Helical" evidence="1">
    <location>
        <begin position="20"/>
        <end position="37"/>
    </location>
</feature>
<dbReference type="OrthoDB" id="1100251at2"/>
<keyword evidence="3" id="KW-1185">Reference proteome</keyword>
<sequence length="182" mass="20851">MNGTKKIFHSPYRRGADYGVWFGLYLTALFFATAYSMSQPPLGLLSLVLMSGVPAVIYIMLRRSYVSDLGKTLFSSLWMEGIMIFLCGGMIASFIAVMYMRWIEPNFLDHQVTMMIDLYNSTDWERGKEFAEMLQRARDQHLIPRPIELAVDMLWLIVFSGSILSMLMSLLVQARSVKPKKV</sequence>
<protein>
    <submittedName>
        <fullName evidence="2">DUF4199 domain-containing protein</fullName>
    </submittedName>
</protein>
<dbReference type="KEGG" id="mgod:E7746_11600"/>
<organism evidence="2 3">
    <name type="scientific">Muribaculum gordoncarteri</name>
    <dbReference type="NCBI Taxonomy" id="2530390"/>
    <lineage>
        <taxon>Bacteria</taxon>
        <taxon>Pseudomonadati</taxon>
        <taxon>Bacteroidota</taxon>
        <taxon>Bacteroidia</taxon>
        <taxon>Bacteroidales</taxon>
        <taxon>Muribaculaceae</taxon>
        <taxon>Muribaculum</taxon>
    </lineage>
</organism>
<dbReference type="Pfam" id="PF13858">
    <property type="entry name" value="DUF4199"/>
    <property type="match status" value="1"/>
</dbReference>
<dbReference type="AlphaFoldDB" id="A0A4P7VQD1"/>
<evidence type="ECO:0000313" key="2">
    <source>
        <dbReference type="EMBL" id="QCD36483.1"/>
    </source>
</evidence>
<accession>A0A4P7VQD1</accession>
<gene>
    <name evidence="2" type="ORF">E7746_11600</name>
</gene>
<keyword evidence="1" id="KW-1133">Transmembrane helix</keyword>
<feature type="transmembrane region" description="Helical" evidence="1">
    <location>
        <begin position="82"/>
        <end position="102"/>
    </location>
</feature>
<dbReference type="Proteomes" id="UP000297031">
    <property type="component" value="Chromosome"/>
</dbReference>
<feature type="transmembrane region" description="Helical" evidence="1">
    <location>
        <begin position="43"/>
        <end position="61"/>
    </location>
</feature>
<name>A0A4P7VQD1_9BACT</name>
<feature type="transmembrane region" description="Helical" evidence="1">
    <location>
        <begin position="153"/>
        <end position="172"/>
    </location>
</feature>
<keyword evidence="1" id="KW-0472">Membrane</keyword>
<dbReference type="EMBL" id="CP039393">
    <property type="protein sequence ID" value="QCD36483.1"/>
    <property type="molecule type" value="Genomic_DNA"/>
</dbReference>
<evidence type="ECO:0000256" key="1">
    <source>
        <dbReference type="SAM" id="Phobius"/>
    </source>
</evidence>
<dbReference type="InterPro" id="IPR025250">
    <property type="entry name" value="DUF4199"/>
</dbReference>
<proteinExistence type="predicted"/>